<dbReference type="PANTHER" id="PTHR30619">
    <property type="entry name" value="DNA INTERNALIZATION/COMPETENCE PROTEIN COMEC/REC2"/>
    <property type="match status" value="1"/>
</dbReference>
<evidence type="ECO:0000259" key="7">
    <source>
        <dbReference type="Pfam" id="PF03772"/>
    </source>
</evidence>
<feature type="transmembrane region" description="Helical" evidence="6">
    <location>
        <begin position="234"/>
        <end position="267"/>
    </location>
</feature>
<feature type="transmembrane region" description="Helical" evidence="6">
    <location>
        <begin position="346"/>
        <end position="366"/>
    </location>
</feature>
<feature type="transmembrane region" description="Helical" evidence="6">
    <location>
        <begin position="158"/>
        <end position="180"/>
    </location>
</feature>
<feature type="transmembrane region" description="Helical" evidence="6">
    <location>
        <begin position="287"/>
        <end position="306"/>
    </location>
</feature>
<evidence type="ECO:0000256" key="5">
    <source>
        <dbReference type="ARBA" id="ARBA00023136"/>
    </source>
</evidence>
<feature type="transmembrane region" description="Helical" evidence="6">
    <location>
        <begin position="318"/>
        <end position="340"/>
    </location>
</feature>
<evidence type="ECO:0000256" key="2">
    <source>
        <dbReference type="ARBA" id="ARBA00022475"/>
    </source>
</evidence>
<feature type="transmembrane region" description="Helical" evidence="6">
    <location>
        <begin position="209"/>
        <end position="227"/>
    </location>
</feature>
<gene>
    <name evidence="8" type="ORF">KC614_01150</name>
</gene>
<feature type="transmembrane region" description="Helical" evidence="6">
    <location>
        <begin position="187"/>
        <end position="203"/>
    </location>
</feature>
<proteinExistence type="predicted"/>
<keyword evidence="2" id="KW-1003">Cell membrane</keyword>
<dbReference type="EMBL" id="JAGQKZ010000005">
    <property type="protein sequence ID" value="MCA9391796.1"/>
    <property type="molecule type" value="Genomic_DNA"/>
</dbReference>
<dbReference type="PANTHER" id="PTHR30619:SF7">
    <property type="entry name" value="BETA-LACTAMASE DOMAIN PROTEIN"/>
    <property type="match status" value="1"/>
</dbReference>
<accession>A0A955RQM7</accession>
<reference evidence="8" key="1">
    <citation type="submission" date="2020-04" db="EMBL/GenBank/DDBJ databases">
        <authorList>
            <person name="Zhang T."/>
        </authorList>
    </citation>
    <scope>NUCLEOTIDE SEQUENCE</scope>
    <source>
        <strain evidence="8">HKST-UBA03</strain>
    </source>
</reference>
<evidence type="ECO:0000256" key="6">
    <source>
        <dbReference type="SAM" id="Phobius"/>
    </source>
</evidence>
<dbReference type="Pfam" id="PF03772">
    <property type="entry name" value="Competence"/>
    <property type="match status" value="1"/>
</dbReference>
<name>A0A955RQM7_UNCKA</name>
<comment type="caution">
    <text evidence="8">The sequence shown here is derived from an EMBL/GenBank/DDBJ whole genome shotgun (WGS) entry which is preliminary data.</text>
</comment>
<keyword evidence="4 6" id="KW-1133">Transmembrane helix</keyword>
<dbReference type="InterPro" id="IPR052159">
    <property type="entry name" value="Competence_DNA_uptake"/>
</dbReference>
<keyword evidence="5 6" id="KW-0472">Membrane</keyword>
<evidence type="ECO:0000313" key="9">
    <source>
        <dbReference type="Proteomes" id="UP000751518"/>
    </source>
</evidence>
<comment type="subcellular location">
    <subcellularLocation>
        <location evidence="1">Cell membrane</location>
        <topology evidence="1">Multi-pass membrane protein</topology>
    </subcellularLocation>
</comment>
<protein>
    <submittedName>
        <fullName evidence="8">ComEC/Rec2 family competence protein</fullName>
    </submittedName>
</protein>
<reference evidence="8" key="2">
    <citation type="journal article" date="2021" name="Microbiome">
        <title>Successional dynamics and alternative stable states in a saline activated sludge microbial community over 9 years.</title>
        <authorList>
            <person name="Wang Y."/>
            <person name="Ye J."/>
            <person name="Ju F."/>
            <person name="Liu L."/>
            <person name="Boyd J.A."/>
            <person name="Deng Y."/>
            <person name="Parks D.H."/>
            <person name="Jiang X."/>
            <person name="Yin X."/>
            <person name="Woodcroft B.J."/>
            <person name="Tyson G.W."/>
            <person name="Hugenholtz P."/>
            <person name="Polz M.F."/>
            <person name="Zhang T."/>
        </authorList>
    </citation>
    <scope>NUCLEOTIDE SEQUENCE</scope>
    <source>
        <strain evidence="8">HKST-UBA03</strain>
    </source>
</reference>
<evidence type="ECO:0000256" key="3">
    <source>
        <dbReference type="ARBA" id="ARBA00022692"/>
    </source>
</evidence>
<evidence type="ECO:0000256" key="1">
    <source>
        <dbReference type="ARBA" id="ARBA00004651"/>
    </source>
</evidence>
<evidence type="ECO:0000256" key="4">
    <source>
        <dbReference type="ARBA" id="ARBA00022989"/>
    </source>
</evidence>
<dbReference type="AlphaFoldDB" id="A0A955RQM7"/>
<organism evidence="8 9">
    <name type="scientific">candidate division WWE3 bacterium</name>
    <dbReference type="NCBI Taxonomy" id="2053526"/>
    <lineage>
        <taxon>Bacteria</taxon>
        <taxon>Katanobacteria</taxon>
    </lineage>
</organism>
<dbReference type="NCBIfam" id="TIGR00360">
    <property type="entry name" value="ComEC_N-term"/>
    <property type="match status" value="1"/>
</dbReference>
<dbReference type="InterPro" id="IPR004477">
    <property type="entry name" value="ComEC_N"/>
</dbReference>
<feature type="domain" description="ComEC/Rec2-related protein" evidence="7">
    <location>
        <begin position="138"/>
        <end position="365"/>
    </location>
</feature>
<dbReference type="GO" id="GO:0005886">
    <property type="term" value="C:plasma membrane"/>
    <property type="evidence" value="ECO:0007669"/>
    <property type="project" value="UniProtKB-SubCell"/>
</dbReference>
<evidence type="ECO:0000313" key="8">
    <source>
        <dbReference type="EMBL" id="MCA9391796.1"/>
    </source>
</evidence>
<keyword evidence="3 6" id="KW-0812">Transmembrane</keyword>
<sequence>MRKVVWFVLMVVFFFATGFVRCYQHLSKNEITGYVNTEGYVRLPPVNKGTYDVVEVKLITGHNVSVFVSRNEGLTYGDNIGLSGDVEVNAMYFPQVEKLGGKTTSSLTGIIVRLKRLLAQRVNNVFREPYGGIVAGVVFGLKDGLSENLNDKLRQVGIIHIIVASGYNVSVVVALVNGALTWLSRKLRVVALVGAVFMYMLITGFEPPIVRAGIMAFAAILGTSVGRQRDGMLWLIYAAMAMLLVSPLLYSSVSFLLSFAATFGILVLAERLEKLLMLFPNPLRQDMATTFAAQVGVAPILIASFGSFSLTGLIVNPLVLWTIPSIMLISIAALVCSFVSVPIGMIVGTPAVLLINWMLTVVNLFYV</sequence>
<dbReference type="Proteomes" id="UP000751518">
    <property type="component" value="Unassembled WGS sequence"/>
</dbReference>